<dbReference type="EMBL" id="LATX01000104">
    <property type="protein sequence ID" value="KTB47169.1"/>
    <property type="molecule type" value="Genomic_DNA"/>
</dbReference>
<accession>A0A0W0GF21</accession>
<gene>
    <name evidence="2" type="ORF">WG66_253</name>
</gene>
<evidence type="ECO:0000313" key="2">
    <source>
        <dbReference type="EMBL" id="KTB47169.1"/>
    </source>
</evidence>
<comment type="caution">
    <text evidence="2">The sequence shown here is derived from an EMBL/GenBank/DDBJ whole genome shotgun (WGS) entry which is preliminary data.</text>
</comment>
<proteinExistence type="predicted"/>
<name>A0A0W0GF21_MONRR</name>
<dbReference type="AlphaFoldDB" id="A0A0W0GF21"/>
<evidence type="ECO:0000256" key="1">
    <source>
        <dbReference type="SAM" id="MobiDB-lite"/>
    </source>
</evidence>
<reference evidence="2 3" key="1">
    <citation type="submission" date="2015-12" db="EMBL/GenBank/DDBJ databases">
        <title>Draft genome sequence of Moniliophthora roreri, the causal agent of frosty pod rot of cacao.</title>
        <authorList>
            <person name="Aime M.C."/>
            <person name="Diaz-Valderrama J.R."/>
            <person name="Kijpornyongpan T."/>
            <person name="Phillips-Mora W."/>
        </authorList>
    </citation>
    <scope>NUCLEOTIDE SEQUENCE [LARGE SCALE GENOMIC DNA]</scope>
    <source>
        <strain evidence="2 3">MCA 2952</strain>
    </source>
</reference>
<dbReference type="Proteomes" id="UP000054988">
    <property type="component" value="Unassembled WGS sequence"/>
</dbReference>
<organism evidence="2 3">
    <name type="scientific">Moniliophthora roreri</name>
    <name type="common">Frosty pod rot fungus</name>
    <name type="synonym">Monilia roreri</name>
    <dbReference type="NCBI Taxonomy" id="221103"/>
    <lineage>
        <taxon>Eukaryota</taxon>
        <taxon>Fungi</taxon>
        <taxon>Dikarya</taxon>
        <taxon>Basidiomycota</taxon>
        <taxon>Agaricomycotina</taxon>
        <taxon>Agaricomycetes</taxon>
        <taxon>Agaricomycetidae</taxon>
        <taxon>Agaricales</taxon>
        <taxon>Marasmiineae</taxon>
        <taxon>Marasmiaceae</taxon>
        <taxon>Moniliophthora</taxon>
    </lineage>
</organism>
<evidence type="ECO:0000313" key="3">
    <source>
        <dbReference type="Proteomes" id="UP000054988"/>
    </source>
</evidence>
<protein>
    <submittedName>
        <fullName evidence="2">Uncharacterized protein</fullName>
    </submittedName>
</protein>
<feature type="region of interest" description="Disordered" evidence="1">
    <location>
        <begin position="1"/>
        <end position="22"/>
    </location>
</feature>
<sequence length="96" mass="10811">MKEEMSENLVKKAGWHPSESAEDRYDKVMRDAEELVTGSLAVAFSFKKILNELIVAVEEIVMDSMWKTNALEYKLFAIVAEANSEACNLWLPTAKG</sequence>